<dbReference type="Gene3D" id="1.10.10.10">
    <property type="entry name" value="Winged helix-like DNA-binding domain superfamily/Winged helix DNA-binding domain"/>
    <property type="match status" value="1"/>
</dbReference>
<evidence type="ECO:0000313" key="4">
    <source>
        <dbReference type="Proteomes" id="UP000737402"/>
    </source>
</evidence>
<dbReference type="InterPro" id="IPR041444">
    <property type="entry name" value="HTH_41"/>
</dbReference>
<dbReference type="Pfam" id="PF14503">
    <property type="entry name" value="YhfZ_C"/>
    <property type="match status" value="1"/>
</dbReference>
<organism evidence="3 4">
    <name type="scientific">Sutcliffiella tianshenii</name>
    <dbReference type="NCBI Taxonomy" id="1463404"/>
    <lineage>
        <taxon>Bacteria</taxon>
        <taxon>Bacillati</taxon>
        <taxon>Bacillota</taxon>
        <taxon>Bacilli</taxon>
        <taxon>Bacillales</taxon>
        <taxon>Bacillaceae</taxon>
        <taxon>Sutcliffiella</taxon>
    </lineage>
</organism>
<dbReference type="InterPro" id="IPR036388">
    <property type="entry name" value="WH-like_DNA-bd_sf"/>
</dbReference>
<dbReference type="Proteomes" id="UP000737402">
    <property type="component" value="Unassembled WGS sequence"/>
</dbReference>
<gene>
    <name evidence="3" type="ORF">JOC95_003071</name>
</gene>
<keyword evidence="4" id="KW-1185">Reference proteome</keyword>
<accession>A0ABS2P2N2</accession>
<proteinExistence type="predicted"/>
<feature type="domain" description="Uncharacterised protein YhfZ C-terminal" evidence="2">
    <location>
        <begin position="76"/>
        <end position="306"/>
    </location>
</feature>
<evidence type="ECO:0008006" key="5">
    <source>
        <dbReference type="Google" id="ProtNLM"/>
    </source>
</evidence>
<protein>
    <recommendedName>
        <fullName evidence="5">HTH gntR-type domain-containing protein</fullName>
    </recommendedName>
</protein>
<reference evidence="3 4" key="1">
    <citation type="submission" date="2021-01" db="EMBL/GenBank/DDBJ databases">
        <title>Genomic Encyclopedia of Type Strains, Phase IV (KMG-IV): sequencing the most valuable type-strain genomes for metagenomic binning, comparative biology and taxonomic classification.</title>
        <authorList>
            <person name="Goeker M."/>
        </authorList>
    </citation>
    <scope>NUCLEOTIDE SEQUENCE [LARGE SCALE GENOMIC DNA]</scope>
    <source>
        <strain evidence="3 4">DSM 25879</strain>
    </source>
</reference>
<dbReference type="Pfam" id="PF14502">
    <property type="entry name" value="HTH_41"/>
    <property type="match status" value="1"/>
</dbReference>
<name>A0ABS2P2N2_9BACI</name>
<comment type="caution">
    <text evidence="3">The sequence shown here is derived from an EMBL/GenBank/DDBJ whole genome shotgun (WGS) entry which is preliminary data.</text>
</comment>
<dbReference type="SUPFAM" id="SSF53850">
    <property type="entry name" value="Periplasmic binding protein-like II"/>
    <property type="match status" value="1"/>
</dbReference>
<dbReference type="InterPro" id="IPR036390">
    <property type="entry name" value="WH_DNA-bd_sf"/>
</dbReference>
<evidence type="ECO:0000313" key="3">
    <source>
        <dbReference type="EMBL" id="MBM7621198.1"/>
    </source>
</evidence>
<dbReference type="SUPFAM" id="SSF46785">
    <property type="entry name" value="Winged helix' DNA-binding domain"/>
    <property type="match status" value="1"/>
</dbReference>
<dbReference type="Gene3D" id="3.40.190.10">
    <property type="entry name" value="Periplasmic binding protein-like II"/>
    <property type="match status" value="2"/>
</dbReference>
<dbReference type="RefSeq" id="WP_204417959.1">
    <property type="nucleotide sequence ID" value="NZ_JAFBED010000006.1"/>
</dbReference>
<evidence type="ECO:0000259" key="1">
    <source>
        <dbReference type="Pfam" id="PF14502"/>
    </source>
</evidence>
<dbReference type="InterPro" id="IPR032791">
    <property type="entry name" value="YhfZ_C"/>
</dbReference>
<feature type="domain" description="YhfZ helix-turn-helix" evidence="1">
    <location>
        <begin position="24"/>
        <end position="70"/>
    </location>
</feature>
<sequence length="306" mass="33998">MKTLNSKISDLTKGIAGELLACQLGQKIPTTHELANKFSVGYGTIEKAMTALKEMEAVKVQPKGQMGTYLLEKNSAALWSIMDSGPIRGSLPLPNTLEFQGLATGLTVSLKEKNVDCSFSVKNGAKLRINELLNNQCDFVLCSHQAAVWGRGLYDNLMVLGSFDDKSYYGDMIILCGKNAPEDMSEWKVGVDETSLDHIEFTNTIFEKNKKVKVMYMHSPYLIADGVIDAAVWHSSQLVPTMLIDTLTFREVDYEGKRQGVNSMAGAILVNKDRGDVVSLLEELCDIERILEIQKEVIARKRSPYY</sequence>
<dbReference type="EMBL" id="JAFBED010000006">
    <property type="protein sequence ID" value="MBM7621198.1"/>
    <property type="molecule type" value="Genomic_DNA"/>
</dbReference>
<evidence type="ECO:0000259" key="2">
    <source>
        <dbReference type="Pfam" id="PF14503"/>
    </source>
</evidence>